<dbReference type="PANTHER" id="PTHR12126">
    <property type="entry name" value="NADH-UBIQUINONE OXIDOREDUCTASE 39 KDA SUBUNIT-RELATED"/>
    <property type="match status" value="1"/>
</dbReference>
<dbReference type="Gene3D" id="3.40.50.720">
    <property type="entry name" value="NAD(P)-binding Rossmann-like Domain"/>
    <property type="match status" value="1"/>
</dbReference>
<dbReference type="PANTHER" id="PTHR12126:SF11">
    <property type="entry name" value="NADH DEHYDROGENASE [UBIQUINONE] 1 ALPHA SUBCOMPLEX SUBUNIT 9, MITOCHONDRIAL"/>
    <property type="match status" value="1"/>
</dbReference>
<organism evidence="2 3">
    <name type="scientific">Asaia lannensis NBRC 102526</name>
    <dbReference type="NCBI Taxonomy" id="1307926"/>
    <lineage>
        <taxon>Bacteria</taxon>
        <taxon>Pseudomonadati</taxon>
        <taxon>Pseudomonadota</taxon>
        <taxon>Alphaproteobacteria</taxon>
        <taxon>Acetobacterales</taxon>
        <taxon>Acetobacteraceae</taxon>
        <taxon>Asaia</taxon>
    </lineage>
</organism>
<dbReference type="SUPFAM" id="SSF51735">
    <property type="entry name" value="NAD(P)-binding Rossmann-fold domains"/>
    <property type="match status" value="1"/>
</dbReference>
<accession>A0ABT1CE49</accession>
<dbReference type="InterPro" id="IPR036291">
    <property type="entry name" value="NAD(P)-bd_dom_sf"/>
</dbReference>
<name>A0ABT1CE49_9PROT</name>
<proteinExistence type="predicted"/>
<sequence length="320" mass="33786">MERTPEGSVVTVFGGNGFIGRALVRQLVKGGYTVRVASRAPQKAASLQGVGGDSAARTGSVLPVYASVTDAQSVRAALQGAQAAINLVSILTEKNGATFSQMNAEAPGMVAQQAAEAGVERLVQVSAIGASRHAPSLYGRSKAEGERLVREAFGKAAILRPSVVFGPGDSFLTLFGLMARVLPVLPVYFPRTHLQPVFVENVARAAMLCLTQDAYAGRVFELGGPDSLAMEDIMRFVAEAVGRTPRLVAVPEALAGLQARVLEKLPGKVLTRDQLAMLSQDNVVTTGAETLETLGIVPDSLYDVATPYLSKIRALRTIRK</sequence>
<dbReference type="InterPro" id="IPR051207">
    <property type="entry name" value="ComplexI_NDUFA9_subunit"/>
</dbReference>
<protein>
    <submittedName>
        <fullName evidence="2">Complex I NDUFA9 subunit family protein</fullName>
    </submittedName>
</protein>
<dbReference type="CDD" id="cd05271">
    <property type="entry name" value="NDUFA9_like_SDR_a"/>
    <property type="match status" value="1"/>
</dbReference>
<comment type="caution">
    <text evidence="2">The sequence shown here is derived from an EMBL/GenBank/DDBJ whole genome shotgun (WGS) entry which is preliminary data.</text>
</comment>
<dbReference type="InterPro" id="IPR001509">
    <property type="entry name" value="Epimerase_deHydtase"/>
</dbReference>
<feature type="domain" description="NAD-dependent epimerase/dehydratase" evidence="1">
    <location>
        <begin position="10"/>
        <end position="223"/>
    </location>
</feature>
<dbReference type="Pfam" id="PF01370">
    <property type="entry name" value="Epimerase"/>
    <property type="match status" value="1"/>
</dbReference>
<evidence type="ECO:0000259" key="1">
    <source>
        <dbReference type="Pfam" id="PF01370"/>
    </source>
</evidence>
<dbReference type="RefSeq" id="WP_252848647.1">
    <property type="nucleotide sequence ID" value="NZ_BAPW01000012.1"/>
</dbReference>
<evidence type="ECO:0000313" key="3">
    <source>
        <dbReference type="Proteomes" id="UP001523401"/>
    </source>
</evidence>
<gene>
    <name evidence="2" type="ORF">NF685_03670</name>
</gene>
<dbReference type="Proteomes" id="UP001523401">
    <property type="component" value="Unassembled WGS sequence"/>
</dbReference>
<keyword evidence="3" id="KW-1185">Reference proteome</keyword>
<evidence type="ECO:0000313" key="2">
    <source>
        <dbReference type="EMBL" id="MCO6159128.1"/>
    </source>
</evidence>
<reference evidence="2 3" key="1">
    <citation type="submission" date="2022-06" db="EMBL/GenBank/DDBJ databases">
        <title>Whole-genome of Asaia lannensis strain LMG 27011T.</title>
        <authorList>
            <person name="Sombolestani A."/>
        </authorList>
    </citation>
    <scope>NUCLEOTIDE SEQUENCE [LARGE SCALE GENOMIC DNA]</scope>
    <source>
        <strain evidence="2 3">NBRC 102526</strain>
    </source>
</reference>
<dbReference type="EMBL" id="JAMXQU010000002">
    <property type="protein sequence ID" value="MCO6159128.1"/>
    <property type="molecule type" value="Genomic_DNA"/>
</dbReference>